<name>A0A9X3I0N4_9FLAO</name>
<evidence type="ECO:0000259" key="2">
    <source>
        <dbReference type="Pfam" id="PF00892"/>
    </source>
</evidence>
<evidence type="ECO:0000313" key="3">
    <source>
        <dbReference type="EMBL" id="MCX2837112.1"/>
    </source>
</evidence>
<organism evidence="3 4">
    <name type="scientific">Salinimicrobium profundisediminis</name>
    <dbReference type="NCBI Taxonomy" id="2994553"/>
    <lineage>
        <taxon>Bacteria</taxon>
        <taxon>Pseudomonadati</taxon>
        <taxon>Bacteroidota</taxon>
        <taxon>Flavobacteriia</taxon>
        <taxon>Flavobacteriales</taxon>
        <taxon>Flavobacteriaceae</taxon>
        <taxon>Salinimicrobium</taxon>
    </lineage>
</organism>
<dbReference type="InterPro" id="IPR037185">
    <property type="entry name" value="EmrE-like"/>
</dbReference>
<feature type="transmembrane region" description="Helical" evidence="1">
    <location>
        <begin position="181"/>
        <end position="201"/>
    </location>
</feature>
<dbReference type="Pfam" id="PF00892">
    <property type="entry name" value="EamA"/>
    <property type="match status" value="2"/>
</dbReference>
<accession>A0A9X3I0N4</accession>
<feature type="transmembrane region" description="Helical" evidence="1">
    <location>
        <begin position="31"/>
        <end position="54"/>
    </location>
</feature>
<feature type="transmembrane region" description="Helical" evidence="1">
    <location>
        <begin position="246"/>
        <end position="263"/>
    </location>
</feature>
<dbReference type="Gene3D" id="1.10.3730.20">
    <property type="match status" value="2"/>
</dbReference>
<dbReference type="EMBL" id="JAPJDA010000003">
    <property type="protein sequence ID" value="MCX2837112.1"/>
    <property type="molecule type" value="Genomic_DNA"/>
</dbReference>
<gene>
    <name evidence="3" type="ORF">OQ279_03025</name>
</gene>
<reference evidence="3" key="1">
    <citation type="submission" date="2022-11" db="EMBL/GenBank/DDBJ databases">
        <title>Salinimicrobium profundisediminis sp. nov., isolated from deep-sea sediment of the Mariana Trench.</title>
        <authorList>
            <person name="Fu H."/>
        </authorList>
    </citation>
    <scope>NUCLEOTIDE SEQUENCE</scope>
    <source>
        <strain evidence="3">MT39</strain>
    </source>
</reference>
<proteinExistence type="predicted"/>
<dbReference type="AlphaFoldDB" id="A0A9X3I0N4"/>
<dbReference type="Proteomes" id="UP001148482">
    <property type="component" value="Unassembled WGS sequence"/>
</dbReference>
<keyword evidence="1" id="KW-1133">Transmembrane helix</keyword>
<feature type="transmembrane region" description="Helical" evidence="1">
    <location>
        <begin position="222"/>
        <end position="240"/>
    </location>
</feature>
<feature type="transmembrane region" description="Helical" evidence="1">
    <location>
        <begin position="270"/>
        <end position="287"/>
    </location>
</feature>
<dbReference type="RefSeq" id="WP_266068312.1">
    <property type="nucleotide sequence ID" value="NZ_JAPJDA010000003.1"/>
</dbReference>
<sequence>MLGFLLAFGTAISEALKDITSKHNLHHIDEYTAAFSMHLVQSLLLIPVVFYFGFESISTRYLWALLGCSLLQLMVILLYFKAIKRSEISVTLPLITLTPLFMLITSPIMVGEFPNALGLIGILLIVVGTYISNLSEDPKKVFAPFVSLLKNQGARYMFGVAFIWSITANLDKIGVEETSPVFWAFTKDFTILMYLVPILLWKSKKPWLQIRNRKGPLFMVGFFRTTSVLAHMFALQLILVSYVVTIKRSSAVFIILYAFFFLNEKKNFRNRIIGISIILTGLFIIAIS</sequence>
<evidence type="ECO:0000313" key="4">
    <source>
        <dbReference type="Proteomes" id="UP001148482"/>
    </source>
</evidence>
<dbReference type="GO" id="GO:0016020">
    <property type="term" value="C:membrane"/>
    <property type="evidence" value="ECO:0007669"/>
    <property type="project" value="InterPro"/>
</dbReference>
<dbReference type="InterPro" id="IPR000620">
    <property type="entry name" value="EamA_dom"/>
</dbReference>
<dbReference type="SUPFAM" id="SSF103481">
    <property type="entry name" value="Multidrug resistance efflux transporter EmrE"/>
    <property type="match status" value="2"/>
</dbReference>
<feature type="domain" description="EamA" evidence="2">
    <location>
        <begin position="154"/>
        <end position="286"/>
    </location>
</feature>
<dbReference type="PANTHER" id="PTHR22911">
    <property type="entry name" value="ACYL-MALONYL CONDENSING ENZYME-RELATED"/>
    <property type="match status" value="1"/>
</dbReference>
<evidence type="ECO:0000256" key="1">
    <source>
        <dbReference type="SAM" id="Phobius"/>
    </source>
</evidence>
<feature type="domain" description="EamA" evidence="2">
    <location>
        <begin position="2"/>
        <end position="133"/>
    </location>
</feature>
<keyword evidence="1" id="KW-0472">Membrane</keyword>
<feature type="transmembrane region" description="Helical" evidence="1">
    <location>
        <begin position="92"/>
        <end position="110"/>
    </location>
</feature>
<comment type="caution">
    <text evidence="3">The sequence shown here is derived from an EMBL/GenBank/DDBJ whole genome shotgun (WGS) entry which is preliminary data.</text>
</comment>
<dbReference type="PANTHER" id="PTHR22911:SF137">
    <property type="entry name" value="SOLUTE CARRIER FAMILY 35 MEMBER G2-RELATED"/>
    <property type="match status" value="1"/>
</dbReference>
<keyword evidence="4" id="KW-1185">Reference proteome</keyword>
<protein>
    <submittedName>
        <fullName evidence="3">EamA family transporter</fullName>
    </submittedName>
</protein>
<feature type="transmembrane region" description="Helical" evidence="1">
    <location>
        <begin position="60"/>
        <end position="80"/>
    </location>
</feature>
<feature type="transmembrane region" description="Helical" evidence="1">
    <location>
        <begin position="116"/>
        <end position="135"/>
    </location>
</feature>
<keyword evidence="1" id="KW-0812">Transmembrane</keyword>